<dbReference type="Proteomes" id="UP000308730">
    <property type="component" value="Unassembled WGS sequence"/>
</dbReference>
<dbReference type="EMBL" id="SGPM01000093">
    <property type="protein sequence ID" value="THH30126.1"/>
    <property type="molecule type" value="Genomic_DNA"/>
</dbReference>
<keyword evidence="3" id="KW-1185">Reference proteome</keyword>
<dbReference type="OrthoDB" id="3365399at2759"/>
<evidence type="ECO:0008006" key="4">
    <source>
        <dbReference type="Google" id="ProtNLM"/>
    </source>
</evidence>
<protein>
    <recommendedName>
        <fullName evidence="4">Rad60/SUMO-like domain-containing protein</fullName>
    </recommendedName>
</protein>
<evidence type="ECO:0000313" key="2">
    <source>
        <dbReference type="EMBL" id="THH30126.1"/>
    </source>
</evidence>
<feature type="region of interest" description="Disordered" evidence="1">
    <location>
        <begin position="352"/>
        <end position="376"/>
    </location>
</feature>
<dbReference type="Gene3D" id="3.10.20.90">
    <property type="entry name" value="Phosphatidylinositol 3-kinase Catalytic Subunit, Chain A, domain 1"/>
    <property type="match status" value="2"/>
</dbReference>
<reference evidence="2 3" key="1">
    <citation type="submission" date="2019-02" db="EMBL/GenBank/DDBJ databases">
        <title>Genome sequencing of the rare red list fungi Antrodiella citrinella (Flaviporus citrinellus).</title>
        <authorList>
            <person name="Buettner E."/>
            <person name="Kellner H."/>
        </authorList>
    </citation>
    <scope>NUCLEOTIDE SEQUENCE [LARGE SCALE GENOMIC DNA]</scope>
    <source>
        <strain evidence="2 3">DSM 108506</strain>
    </source>
</reference>
<proteinExistence type="predicted"/>
<evidence type="ECO:0000313" key="3">
    <source>
        <dbReference type="Proteomes" id="UP000308730"/>
    </source>
</evidence>
<feature type="region of interest" description="Disordered" evidence="1">
    <location>
        <begin position="135"/>
        <end position="180"/>
    </location>
</feature>
<feature type="compositionally biased region" description="Basic and acidic residues" evidence="1">
    <location>
        <begin position="63"/>
        <end position="75"/>
    </location>
</feature>
<evidence type="ECO:0000256" key="1">
    <source>
        <dbReference type="SAM" id="MobiDB-lite"/>
    </source>
</evidence>
<name>A0A4S4MUX7_9APHY</name>
<sequence length="484" mass="52592">MSTAARPRPRPKPRPTPRASSVIVSSPVASGSTPLPTVISIDDDDEDAMFNRRPAEWSRQPKVIKETRKASRVIDSESSDIEIAEPTPKRTELTPKRPQPKRKGGRKAVAPDWTTSSNLGFDFDDVNDDLIDARLADTATTTSGKRARQESEKRSSNKRQRSRSKSLTPPPELPQEIWQNAVDKIRDMVPVAPRAPSPTSFDDPSDEVDYDPELADIVNQVQAGKHSFTPAGSRGTTPALEGGPENVIIRLKWKPHPLNESGQTHEWDFKMKRHDPFKTLFEEAADEVAVLSDNIIVTHNGTRVFPSASPHGIGVFADAELEACDKRTYEYLRAHSRRSVSLAPDVPASTLGFSNYLPPTQEEDEDEASDHESAASVVEDKGATFKIILRSKIGKDISLTVRPTTTCGAIVKGFLKSAGLTDKYPGAGEIPGKAPAKKGRGKKAVAAPVAGGPWLMVDGDKMANNAAISEADLEDGDMIEVTGL</sequence>
<dbReference type="AlphaFoldDB" id="A0A4S4MUX7"/>
<accession>A0A4S4MUX7</accession>
<organism evidence="2 3">
    <name type="scientific">Antrodiella citrinella</name>
    <dbReference type="NCBI Taxonomy" id="2447956"/>
    <lineage>
        <taxon>Eukaryota</taxon>
        <taxon>Fungi</taxon>
        <taxon>Dikarya</taxon>
        <taxon>Basidiomycota</taxon>
        <taxon>Agaricomycotina</taxon>
        <taxon>Agaricomycetes</taxon>
        <taxon>Polyporales</taxon>
        <taxon>Steccherinaceae</taxon>
        <taxon>Antrodiella</taxon>
    </lineage>
</organism>
<comment type="caution">
    <text evidence="2">The sequence shown here is derived from an EMBL/GenBank/DDBJ whole genome shotgun (WGS) entry which is preliminary data.</text>
</comment>
<feature type="region of interest" description="Disordered" evidence="1">
    <location>
        <begin position="1"/>
        <end position="122"/>
    </location>
</feature>
<gene>
    <name evidence="2" type="ORF">EUX98_g4054</name>
</gene>
<feature type="compositionally biased region" description="Low complexity" evidence="1">
    <location>
        <begin position="17"/>
        <end position="32"/>
    </location>
</feature>